<evidence type="ECO:0000256" key="3">
    <source>
        <dbReference type="ARBA" id="ARBA00023136"/>
    </source>
</evidence>
<evidence type="ECO:0000256" key="1">
    <source>
        <dbReference type="ARBA" id="ARBA00004170"/>
    </source>
</evidence>
<dbReference type="GO" id="GO:0031267">
    <property type="term" value="F:small GTPase binding"/>
    <property type="evidence" value="ECO:0007669"/>
    <property type="project" value="InterPro"/>
</dbReference>
<dbReference type="Pfam" id="PF00168">
    <property type="entry name" value="C2"/>
    <property type="match status" value="2"/>
</dbReference>
<evidence type="ECO:0000313" key="8">
    <source>
        <dbReference type="Proteomes" id="UP000261540"/>
    </source>
</evidence>
<dbReference type="GO" id="GO:0006886">
    <property type="term" value="P:intracellular protein transport"/>
    <property type="evidence" value="ECO:0007669"/>
    <property type="project" value="InterPro"/>
</dbReference>
<dbReference type="InterPro" id="IPR013083">
    <property type="entry name" value="Znf_RING/FYVE/PHD"/>
</dbReference>
<dbReference type="SMART" id="SM00239">
    <property type="entry name" value="C2"/>
    <property type="match status" value="2"/>
</dbReference>
<dbReference type="Ensembl" id="ENSPKIT00000027609.1">
    <property type="protein sequence ID" value="ENSPKIP00000003646.1"/>
    <property type="gene ID" value="ENSPKIG00000021064.1"/>
</dbReference>
<proteinExistence type="predicted"/>
<evidence type="ECO:0000256" key="4">
    <source>
        <dbReference type="SAM" id="MobiDB-lite"/>
    </source>
</evidence>
<dbReference type="FunFam" id="3.30.40.10:FF:000018">
    <property type="entry name" value="Synaptotagmin-like 5, isoform CRA_a"/>
    <property type="match status" value="1"/>
</dbReference>
<dbReference type="PANTHER" id="PTHR45716:SF1">
    <property type="entry name" value="SYNAPTOTAGMIN-LIKE PROTEIN 3"/>
    <property type="match status" value="1"/>
</dbReference>
<evidence type="ECO:0000313" key="7">
    <source>
        <dbReference type="Ensembl" id="ENSPKIP00000003646.1"/>
    </source>
</evidence>
<keyword evidence="2" id="KW-0677">Repeat</keyword>
<reference evidence="7" key="1">
    <citation type="submission" date="2025-08" db="UniProtKB">
        <authorList>
            <consortium name="Ensembl"/>
        </authorList>
    </citation>
    <scope>IDENTIFICATION</scope>
</reference>
<feature type="region of interest" description="Disordered" evidence="4">
    <location>
        <begin position="216"/>
        <end position="273"/>
    </location>
</feature>
<comment type="subcellular location">
    <subcellularLocation>
        <location evidence="1">Membrane</location>
        <topology evidence="1">Peripheral membrane protein</topology>
    </subcellularLocation>
</comment>
<evidence type="ECO:0000259" key="6">
    <source>
        <dbReference type="PROSITE" id="PS50916"/>
    </source>
</evidence>
<dbReference type="GO" id="GO:0042043">
    <property type="term" value="F:neurexin family protein binding"/>
    <property type="evidence" value="ECO:0007669"/>
    <property type="project" value="TreeGrafter"/>
</dbReference>
<accession>A0A3B3QE14</accession>
<keyword evidence="3" id="KW-0472">Membrane</keyword>
<reference evidence="7" key="2">
    <citation type="submission" date="2025-09" db="UniProtKB">
        <authorList>
            <consortium name="Ensembl"/>
        </authorList>
    </citation>
    <scope>IDENTIFICATION</scope>
</reference>
<dbReference type="Gene3D" id="2.60.40.150">
    <property type="entry name" value="C2 domain"/>
    <property type="match status" value="2"/>
</dbReference>
<dbReference type="SUPFAM" id="SSF57903">
    <property type="entry name" value="FYVE/PHD zinc finger"/>
    <property type="match status" value="1"/>
</dbReference>
<dbReference type="InterPro" id="IPR010911">
    <property type="entry name" value="Rab_BD"/>
</dbReference>
<dbReference type="GO" id="GO:0070382">
    <property type="term" value="C:exocytic vesicle"/>
    <property type="evidence" value="ECO:0007669"/>
    <property type="project" value="TreeGrafter"/>
</dbReference>
<dbReference type="Gene3D" id="3.30.40.10">
    <property type="entry name" value="Zinc/RING finger domain, C3HC4 (zinc finger)"/>
    <property type="match status" value="1"/>
</dbReference>
<dbReference type="InterPro" id="IPR041282">
    <property type="entry name" value="FYVE_2"/>
</dbReference>
<feature type="compositionally biased region" description="Polar residues" evidence="4">
    <location>
        <begin position="222"/>
        <end position="233"/>
    </location>
</feature>
<dbReference type="Pfam" id="PF02318">
    <property type="entry name" value="FYVE_2"/>
    <property type="match status" value="1"/>
</dbReference>
<sequence>MDLTLLKALEKEKVLEVLQRDKVLRSVDDERVRRLRSELQICRREAVSVMRQYGERMCARCQRPLGQLWNCGAVCHSCSHRICAACRVVSGKRSWKCTVCHAYRELKIKSGEWFLEERAKKFPVEAEKYECMGEKLLKSYQRLSHIYVVPPTPPPFGKDPSLGKAMDLHNSKPFTKSVENLFVSFTTHIKKISKSQNDMSVDQDLLTEDYCKSPTREKRSLSDTAINKSSTAKDPSLRDLPKKVDSLDGHLRAMGSDDNLPTGSGYAGNKRNSTSSCCSEFTYGGGVSGEIQLAVAYNFRKSSLEITVGACKDLADGDPKRSKCHPYVKIYLLPIKFPARKLKTSIKKNTVNPIFKETFSYKIEQLQLDKKTLQVSVWHSGTLRRKAFLGEVLIPLQGWRFGDEITEAPVWYQLCPKSKQSVGGALEWPTGSLLVKVNLSSASQEGRVQYQRNEIHFGQIDISHLTVMVTGARNLSVSKPGTETFVKGCLSGAEHRGITQVTPASSQWGHKLVFSDVYKVHLLESCLELELWEHTRSGLGERLLGSTRLSGDLIWQQIQHEPNGWHSLTLPMEEDGSRAV</sequence>
<dbReference type="GeneTree" id="ENSGT00940000160610"/>
<organism evidence="7 8">
    <name type="scientific">Paramormyrops kingsleyae</name>
    <dbReference type="NCBI Taxonomy" id="1676925"/>
    <lineage>
        <taxon>Eukaryota</taxon>
        <taxon>Metazoa</taxon>
        <taxon>Chordata</taxon>
        <taxon>Craniata</taxon>
        <taxon>Vertebrata</taxon>
        <taxon>Euteleostomi</taxon>
        <taxon>Actinopterygii</taxon>
        <taxon>Neopterygii</taxon>
        <taxon>Teleostei</taxon>
        <taxon>Osteoglossocephala</taxon>
        <taxon>Osteoglossomorpha</taxon>
        <taxon>Osteoglossiformes</taxon>
        <taxon>Mormyridae</taxon>
        <taxon>Paramormyrops</taxon>
    </lineage>
</organism>
<evidence type="ECO:0000259" key="5">
    <source>
        <dbReference type="PROSITE" id="PS50004"/>
    </source>
</evidence>
<dbReference type="PROSITE" id="PS50004">
    <property type="entry name" value="C2"/>
    <property type="match status" value="2"/>
</dbReference>
<dbReference type="InterPro" id="IPR035892">
    <property type="entry name" value="C2_domain_sf"/>
</dbReference>
<dbReference type="PANTHER" id="PTHR45716">
    <property type="entry name" value="BITESIZE, ISOFORM I"/>
    <property type="match status" value="1"/>
</dbReference>
<keyword evidence="8" id="KW-1185">Reference proteome</keyword>
<dbReference type="STRING" id="1676925.ENSPKIP00000003646"/>
<feature type="compositionally biased region" description="Basic and acidic residues" evidence="4">
    <location>
        <begin position="235"/>
        <end position="251"/>
    </location>
</feature>
<dbReference type="GO" id="GO:0005886">
    <property type="term" value="C:plasma membrane"/>
    <property type="evidence" value="ECO:0007669"/>
    <property type="project" value="TreeGrafter"/>
</dbReference>
<feature type="domain" description="C2" evidence="5">
    <location>
        <begin position="451"/>
        <end position="566"/>
    </location>
</feature>
<name>A0A3B3QE14_9TELE</name>
<dbReference type="GO" id="GO:0006887">
    <property type="term" value="P:exocytosis"/>
    <property type="evidence" value="ECO:0007669"/>
    <property type="project" value="TreeGrafter"/>
</dbReference>
<protein>
    <submittedName>
        <fullName evidence="7">Synaptotagmin like 3</fullName>
    </submittedName>
</protein>
<feature type="domain" description="C2" evidence="5">
    <location>
        <begin position="287"/>
        <end position="412"/>
    </location>
</feature>
<dbReference type="OrthoDB" id="195679at2759"/>
<dbReference type="CDD" id="cd08521">
    <property type="entry name" value="C2A_SLP"/>
    <property type="match status" value="1"/>
</dbReference>
<dbReference type="InterPro" id="IPR000008">
    <property type="entry name" value="C2_dom"/>
</dbReference>
<dbReference type="Proteomes" id="UP000261540">
    <property type="component" value="Unplaced"/>
</dbReference>
<dbReference type="PROSITE" id="PS50916">
    <property type="entry name" value="RABBD"/>
    <property type="match status" value="1"/>
</dbReference>
<evidence type="ECO:0000256" key="2">
    <source>
        <dbReference type="ARBA" id="ARBA00022737"/>
    </source>
</evidence>
<dbReference type="FunFam" id="2.60.40.150:FF:000006">
    <property type="entry name" value="Synaptotagmin-like 5, isoform CRA_a"/>
    <property type="match status" value="1"/>
</dbReference>
<dbReference type="AlphaFoldDB" id="A0A3B3QE14"/>
<feature type="domain" description="RabBD" evidence="6">
    <location>
        <begin position="1"/>
        <end position="117"/>
    </location>
</feature>
<dbReference type="SUPFAM" id="SSF49562">
    <property type="entry name" value="C2 domain (Calcium/lipid-binding domain, CaLB)"/>
    <property type="match status" value="2"/>
</dbReference>
<dbReference type="InterPro" id="IPR011011">
    <property type="entry name" value="Znf_FYVE_PHD"/>
</dbReference>